<name>A0A7C4NVD2_9BACT</name>
<dbReference type="AlphaFoldDB" id="A0A7C4NVD2"/>
<evidence type="ECO:0000256" key="5">
    <source>
        <dbReference type="RuleBase" id="RU000320"/>
    </source>
</evidence>
<feature type="transmembrane region" description="Helical" evidence="6">
    <location>
        <begin position="157"/>
        <end position="178"/>
    </location>
</feature>
<evidence type="ECO:0000256" key="1">
    <source>
        <dbReference type="ARBA" id="ARBA00004127"/>
    </source>
</evidence>
<dbReference type="GO" id="GO:0012505">
    <property type="term" value="C:endomembrane system"/>
    <property type="evidence" value="ECO:0007669"/>
    <property type="project" value="UniProtKB-SubCell"/>
</dbReference>
<feature type="transmembrane region" description="Helical" evidence="6">
    <location>
        <begin position="103"/>
        <end position="119"/>
    </location>
</feature>
<dbReference type="GO" id="GO:0016020">
    <property type="term" value="C:membrane"/>
    <property type="evidence" value="ECO:0007669"/>
    <property type="project" value="UniProtKB-SubCell"/>
</dbReference>
<dbReference type="Pfam" id="PF00361">
    <property type="entry name" value="Proton_antipo_M"/>
    <property type="match status" value="1"/>
</dbReference>
<proteinExistence type="predicted"/>
<evidence type="ECO:0000256" key="2">
    <source>
        <dbReference type="ARBA" id="ARBA00022692"/>
    </source>
</evidence>
<feature type="transmembrane region" description="Helical" evidence="6">
    <location>
        <begin position="6"/>
        <end position="26"/>
    </location>
</feature>
<comment type="subcellular location">
    <subcellularLocation>
        <location evidence="1">Endomembrane system</location>
        <topology evidence="1">Multi-pass membrane protein</topology>
    </subcellularLocation>
    <subcellularLocation>
        <location evidence="5">Membrane</location>
        <topology evidence="5">Multi-pass membrane protein</topology>
    </subcellularLocation>
</comment>
<protein>
    <recommendedName>
        <fullName evidence="7">NADH:quinone oxidoreductase/Mrp antiporter transmembrane domain-containing protein</fullName>
    </recommendedName>
</protein>
<feature type="transmembrane region" description="Helical" evidence="6">
    <location>
        <begin position="125"/>
        <end position="145"/>
    </location>
</feature>
<evidence type="ECO:0000256" key="4">
    <source>
        <dbReference type="ARBA" id="ARBA00023136"/>
    </source>
</evidence>
<dbReference type="InterPro" id="IPR001750">
    <property type="entry name" value="ND/Mrp_TM"/>
</dbReference>
<sequence length="225" mass="26358">MEITLNFSVILTEIIFILISSFIFLIDKFVKNKNYAFYVTFITLILACYLILFVPFGEFTYSYKTDFYSSTLKLFLIVGTLLISLISYNYLQYYINLNSGEYYGLMLFSIVGAFLMLSGMDLVTIYLAMELMSFPVYFLIALNYAYNRPSLEGALKYFIVGSLGSVFILIGLGIIYYFTGNFYSSRNFSNLREEFIFKRTLSWIYFYSYRFFYKTFFSSFSHVGS</sequence>
<keyword evidence="4 6" id="KW-0472">Membrane</keyword>
<keyword evidence="3 6" id="KW-1133">Transmembrane helix</keyword>
<feature type="transmembrane region" description="Helical" evidence="6">
    <location>
        <begin position="74"/>
        <end position="91"/>
    </location>
</feature>
<gene>
    <name evidence="8" type="ORF">ENT66_09005</name>
</gene>
<reference evidence="8" key="1">
    <citation type="journal article" date="2020" name="mSystems">
        <title>Genome- and Community-Level Interaction Insights into Carbon Utilization and Element Cycling Functions of Hydrothermarchaeota in Hydrothermal Sediment.</title>
        <authorList>
            <person name="Zhou Z."/>
            <person name="Liu Y."/>
            <person name="Xu W."/>
            <person name="Pan J."/>
            <person name="Luo Z.H."/>
            <person name="Li M."/>
        </authorList>
    </citation>
    <scope>NUCLEOTIDE SEQUENCE [LARGE SCALE GENOMIC DNA]</scope>
    <source>
        <strain evidence="8">SpSt-6</strain>
    </source>
</reference>
<comment type="caution">
    <text evidence="8">The sequence shown here is derived from an EMBL/GenBank/DDBJ whole genome shotgun (WGS) entry which is preliminary data.</text>
</comment>
<accession>A0A7C4NVD2</accession>
<evidence type="ECO:0000256" key="6">
    <source>
        <dbReference type="SAM" id="Phobius"/>
    </source>
</evidence>
<feature type="domain" description="NADH:quinone oxidoreductase/Mrp antiporter transmembrane" evidence="7">
    <location>
        <begin position="120"/>
        <end position="194"/>
    </location>
</feature>
<feature type="transmembrane region" description="Helical" evidence="6">
    <location>
        <begin position="35"/>
        <end position="54"/>
    </location>
</feature>
<dbReference type="EMBL" id="DSZN01000141">
    <property type="protein sequence ID" value="HGQ86382.1"/>
    <property type="molecule type" value="Genomic_DNA"/>
</dbReference>
<organism evidence="8">
    <name type="scientific">Thermodesulfobacterium geofontis</name>
    <dbReference type="NCBI Taxonomy" id="1295609"/>
    <lineage>
        <taxon>Bacteria</taxon>
        <taxon>Pseudomonadati</taxon>
        <taxon>Thermodesulfobacteriota</taxon>
        <taxon>Thermodesulfobacteria</taxon>
        <taxon>Thermodesulfobacteriales</taxon>
        <taxon>Thermodesulfobacteriaceae</taxon>
        <taxon>Thermodesulfobacterium</taxon>
    </lineage>
</organism>
<evidence type="ECO:0000313" key="8">
    <source>
        <dbReference type="EMBL" id="HGQ86382.1"/>
    </source>
</evidence>
<evidence type="ECO:0000256" key="3">
    <source>
        <dbReference type="ARBA" id="ARBA00022989"/>
    </source>
</evidence>
<keyword evidence="2 5" id="KW-0812">Transmembrane</keyword>
<evidence type="ECO:0000259" key="7">
    <source>
        <dbReference type="Pfam" id="PF00361"/>
    </source>
</evidence>
<dbReference type="PANTHER" id="PTHR22773">
    <property type="entry name" value="NADH DEHYDROGENASE"/>
    <property type="match status" value="1"/>
</dbReference>